<proteinExistence type="predicted"/>
<evidence type="ECO:0000313" key="1">
    <source>
        <dbReference type="EMBL" id="CAB5222492.1"/>
    </source>
</evidence>
<sequence>MQSEKIKLTETSDVSISKPNDMTETIGVTGYYNVQCVGPDGQVKWTDSIENLVVTVGKNDLLDKYFAGSAYTAAWYMGLVDGASTPTYAAGDTLASHAGWTESTAYSGSNRATVAWNAASAGSKASTATSFSINATATIAGALLTVTQLRATTTGVLYSAGSFSGGNRSVVNGDTLNVTYTASV</sequence>
<name>A0A6J7X0G4_9CAUD</name>
<dbReference type="EMBL" id="LR798314">
    <property type="protein sequence ID" value="CAB5222492.1"/>
    <property type="molecule type" value="Genomic_DNA"/>
</dbReference>
<protein>
    <submittedName>
        <fullName evidence="1">Uncharacterized protein</fullName>
    </submittedName>
</protein>
<reference evidence="1" key="1">
    <citation type="submission" date="2020-05" db="EMBL/GenBank/DDBJ databases">
        <authorList>
            <person name="Chiriac C."/>
            <person name="Salcher M."/>
            <person name="Ghai R."/>
            <person name="Kavagutti S V."/>
        </authorList>
    </citation>
    <scope>NUCLEOTIDE SEQUENCE</scope>
</reference>
<gene>
    <name evidence="1" type="ORF">UFOVP377_11</name>
</gene>
<organism evidence="1">
    <name type="scientific">uncultured Caudovirales phage</name>
    <dbReference type="NCBI Taxonomy" id="2100421"/>
    <lineage>
        <taxon>Viruses</taxon>
        <taxon>Duplodnaviria</taxon>
        <taxon>Heunggongvirae</taxon>
        <taxon>Uroviricota</taxon>
        <taxon>Caudoviricetes</taxon>
        <taxon>Peduoviridae</taxon>
        <taxon>Maltschvirus</taxon>
        <taxon>Maltschvirus maltsch</taxon>
    </lineage>
</organism>
<accession>A0A6J7X0G4</accession>